<dbReference type="InterPro" id="IPR044974">
    <property type="entry name" value="Disease_R_plants"/>
</dbReference>
<protein>
    <recommendedName>
        <fullName evidence="3">NB-ARC domain-containing protein</fullName>
    </recommendedName>
</protein>
<dbReference type="PANTHER" id="PTHR23155">
    <property type="entry name" value="DISEASE RESISTANCE PROTEIN RP"/>
    <property type="match status" value="1"/>
</dbReference>
<dbReference type="InterPro" id="IPR036388">
    <property type="entry name" value="WH-like_DNA-bd_sf"/>
</dbReference>
<dbReference type="EMBL" id="JARBHA010000012">
    <property type="protein sequence ID" value="KAJ9687127.1"/>
    <property type="molecule type" value="Genomic_DNA"/>
</dbReference>
<dbReference type="PANTHER" id="PTHR23155:SF1032">
    <property type="entry name" value="NB-ARC DOMAIN-CONTAINING PROTEIN"/>
    <property type="match status" value="1"/>
</dbReference>
<sequence length="155" mass="17821">MLGRYNALSPEEEGIAKDIIKECAGLPLAIITIAKSMNGVYDICEWRNALNELREHIQGPTIDMESDVFKILEFSYDRLNDEKLQECLLYCALLLEDYVIRRVSLIKYWIAEGIWHAILNKLENVCLLERCENGKCVKMHDVIRDMAINISQGNS</sequence>
<keyword evidence="2" id="KW-1185">Reference proteome</keyword>
<dbReference type="InterPro" id="IPR042197">
    <property type="entry name" value="Apaf_helical"/>
</dbReference>
<dbReference type="Gene3D" id="1.10.10.10">
    <property type="entry name" value="Winged helix-like DNA-binding domain superfamily/Winged helix DNA-binding domain"/>
    <property type="match status" value="1"/>
</dbReference>
<dbReference type="InterPro" id="IPR027417">
    <property type="entry name" value="P-loop_NTPase"/>
</dbReference>
<proteinExistence type="predicted"/>
<gene>
    <name evidence="1" type="ORF">PVL29_015830</name>
</gene>
<name>A0AA39DM75_VITRO</name>
<comment type="caution">
    <text evidence="1">The sequence shown here is derived from an EMBL/GenBank/DDBJ whole genome shotgun (WGS) entry which is preliminary data.</text>
</comment>
<dbReference type="SUPFAM" id="SSF52540">
    <property type="entry name" value="P-loop containing nucleoside triphosphate hydrolases"/>
    <property type="match status" value="1"/>
</dbReference>
<dbReference type="Proteomes" id="UP001168098">
    <property type="component" value="Unassembled WGS sequence"/>
</dbReference>
<reference evidence="1 2" key="1">
    <citation type="journal article" date="2023" name="BMC Biotechnol.">
        <title>Vitis rotundifolia cv Carlos genome sequencing.</title>
        <authorList>
            <person name="Huff M."/>
            <person name="Hulse-Kemp A."/>
            <person name="Scheffler B."/>
            <person name="Youngblood R."/>
            <person name="Simpson S."/>
            <person name="Babiker E."/>
            <person name="Staton M."/>
        </authorList>
    </citation>
    <scope>NUCLEOTIDE SEQUENCE [LARGE SCALE GENOMIC DNA]</scope>
    <source>
        <tissue evidence="1">Leaf</tissue>
    </source>
</reference>
<dbReference type="AlphaFoldDB" id="A0AA39DM75"/>
<dbReference type="Gene3D" id="1.10.8.430">
    <property type="entry name" value="Helical domain of apoptotic protease-activating factors"/>
    <property type="match status" value="1"/>
</dbReference>
<organism evidence="1 2">
    <name type="scientific">Vitis rotundifolia</name>
    <name type="common">Muscadine grape</name>
    <dbReference type="NCBI Taxonomy" id="103349"/>
    <lineage>
        <taxon>Eukaryota</taxon>
        <taxon>Viridiplantae</taxon>
        <taxon>Streptophyta</taxon>
        <taxon>Embryophyta</taxon>
        <taxon>Tracheophyta</taxon>
        <taxon>Spermatophyta</taxon>
        <taxon>Magnoliopsida</taxon>
        <taxon>eudicotyledons</taxon>
        <taxon>Gunneridae</taxon>
        <taxon>Pentapetalae</taxon>
        <taxon>rosids</taxon>
        <taxon>Vitales</taxon>
        <taxon>Vitaceae</taxon>
        <taxon>Viteae</taxon>
        <taxon>Vitis</taxon>
    </lineage>
</organism>
<accession>A0AA39DM75</accession>
<dbReference type="GO" id="GO:0098542">
    <property type="term" value="P:defense response to other organism"/>
    <property type="evidence" value="ECO:0007669"/>
    <property type="project" value="TreeGrafter"/>
</dbReference>
<evidence type="ECO:0000313" key="1">
    <source>
        <dbReference type="EMBL" id="KAJ9687127.1"/>
    </source>
</evidence>
<dbReference type="GO" id="GO:0043531">
    <property type="term" value="F:ADP binding"/>
    <property type="evidence" value="ECO:0007669"/>
    <property type="project" value="InterPro"/>
</dbReference>
<evidence type="ECO:0008006" key="3">
    <source>
        <dbReference type="Google" id="ProtNLM"/>
    </source>
</evidence>
<evidence type="ECO:0000313" key="2">
    <source>
        <dbReference type="Proteomes" id="UP001168098"/>
    </source>
</evidence>